<dbReference type="EMBL" id="JABBWM010000066">
    <property type="protein sequence ID" value="KAG2097272.1"/>
    <property type="molecule type" value="Genomic_DNA"/>
</dbReference>
<dbReference type="InterPro" id="IPR001117">
    <property type="entry name" value="Cu-oxidase_2nd"/>
</dbReference>
<keyword evidence="6" id="KW-0325">Glycoprotein</keyword>
<dbReference type="GO" id="GO:0005507">
    <property type="term" value="F:copper ion binding"/>
    <property type="evidence" value="ECO:0007669"/>
    <property type="project" value="InterPro"/>
</dbReference>
<dbReference type="InterPro" id="IPR033138">
    <property type="entry name" value="Cu_oxidase_CS"/>
</dbReference>
<gene>
    <name evidence="10" type="ORF">F5147DRAFT_715437</name>
</gene>
<dbReference type="OrthoDB" id="2121828at2759"/>
<dbReference type="Pfam" id="PF00394">
    <property type="entry name" value="Cu-oxidase"/>
    <property type="match status" value="1"/>
</dbReference>
<dbReference type="GeneID" id="64700797"/>
<keyword evidence="5" id="KW-1015">Disulfide bond</keyword>
<evidence type="ECO:0000259" key="7">
    <source>
        <dbReference type="Pfam" id="PF00394"/>
    </source>
</evidence>
<name>A0A9P7EZW0_9AGAM</name>
<comment type="similarity">
    <text evidence="1">Belongs to the multicopper oxidase family.</text>
</comment>
<dbReference type="InterPro" id="IPR002355">
    <property type="entry name" value="Cu_oxidase_Cu_BS"/>
</dbReference>
<dbReference type="InterPro" id="IPR045087">
    <property type="entry name" value="Cu-oxidase_fam"/>
</dbReference>
<keyword evidence="11" id="KW-1185">Reference proteome</keyword>
<proteinExistence type="inferred from homology"/>
<evidence type="ECO:0000259" key="9">
    <source>
        <dbReference type="Pfam" id="PF07732"/>
    </source>
</evidence>
<dbReference type="PROSITE" id="PS00079">
    <property type="entry name" value="MULTICOPPER_OXIDASE1"/>
    <property type="match status" value="1"/>
</dbReference>
<evidence type="ECO:0000256" key="2">
    <source>
        <dbReference type="ARBA" id="ARBA00022723"/>
    </source>
</evidence>
<evidence type="ECO:0000256" key="1">
    <source>
        <dbReference type="ARBA" id="ARBA00010609"/>
    </source>
</evidence>
<dbReference type="PANTHER" id="PTHR11709:SF511">
    <property type="entry name" value="LACCASE"/>
    <property type="match status" value="1"/>
</dbReference>
<accession>A0A9P7EZW0</accession>
<dbReference type="CDD" id="cd13903">
    <property type="entry name" value="CuRO_3_Tv-LCC_like"/>
    <property type="match status" value="1"/>
</dbReference>
<feature type="domain" description="Plastocyanin-like" evidence="8">
    <location>
        <begin position="428"/>
        <end position="551"/>
    </location>
</feature>
<reference evidence="10" key="1">
    <citation type="journal article" date="2020" name="New Phytol.">
        <title>Comparative genomics reveals dynamic genome evolution in host specialist ectomycorrhizal fungi.</title>
        <authorList>
            <person name="Lofgren L.A."/>
            <person name="Nguyen N.H."/>
            <person name="Vilgalys R."/>
            <person name="Ruytinx J."/>
            <person name="Liao H.L."/>
            <person name="Branco S."/>
            <person name="Kuo A."/>
            <person name="LaButti K."/>
            <person name="Lipzen A."/>
            <person name="Andreopoulos W."/>
            <person name="Pangilinan J."/>
            <person name="Riley R."/>
            <person name="Hundley H."/>
            <person name="Na H."/>
            <person name="Barry K."/>
            <person name="Grigoriev I.V."/>
            <person name="Stajich J.E."/>
            <person name="Kennedy P.G."/>
        </authorList>
    </citation>
    <scope>NUCLEOTIDE SEQUENCE</scope>
    <source>
        <strain evidence="10">FC423</strain>
    </source>
</reference>
<feature type="domain" description="Plastocyanin-like" evidence="7">
    <location>
        <begin position="227"/>
        <end position="366"/>
    </location>
</feature>
<protein>
    <submittedName>
        <fullName evidence="10">Laccase 2</fullName>
    </submittedName>
</protein>
<dbReference type="GO" id="GO:0016491">
    <property type="term" value="F:oxidoreductase activity"/>
    <property type="evidence" value="ECO:0007669"/>
    <property type="project" value="UniProtKB-KW"/>
</dbReference>
<dbReference type="PANTHER" id="PTHR11709">
    <property type="entry name" value="MULTI-COPPER OXIDASE"/>
    <property type="match status" value="1"/>
</dbReference>
<feature type="domain" description="Plastocyanin-like" evidence="9">
    <location>
        <begin position="95"/>
        <end position="213"/>
    </location>
</feature>
<dbReference type="RefSeq" id="XP_041288502.1">
    <property type="nucleotide sequence ID" value="XM_041438538.1"/>
</dbReference>
<dbReference type="FunFam" id="2.60.40.420:FF:000045">
    <property type="entry name" value="Laccase 2"/>
    <property type="match status" value="1"/>
</dbReference>
<keyword evidence="2" id="KW-0479">Metal-binding</keyword>
<evidence type="ECO:0000313" key="10">
    <source>
        <dbReference type="EMBL" id="KAG2097272.1"/>
    </source>
</evidence>
<evidence type="ECO:0000313" key="11">
    <source>
        <dbReference type="Proteomes" id="UP000823399"/>
    </source>
</evidence>
<keyword evidence="3" id="KW-0560">Oxidoreductase</keyword>
<dbReference type="SUPFAM" id="SSF49503">
    <property type="entry name" value="Cupredoxins"/>
    <property type="match status" value="3"/>
</dbReference>
<comment type="caution">
    <text evidence="10">The sequence shown here is derived from an EMBL/GenBank/DDBJ whole genome shotgun (WGS) entry which is preliminary data.</text>
</comment>
<dbReference type="Pfam" id="PF07732">
    <property type="entry name" value="Cu-oxidase_3"/>
    <property type="match status" value="1"/>
</dbReference>
<dbReference type="AlphaFoldDB" id="A0A9P7EZW0"/>
<dbReference type="Gene3D" id="2.60.40.420">
    <property type="entry name" value="Cupredoxins - blue copper proteins"/>
    <property type="match status" value="3"/>
</dbReference>
<dbReference type="Pfam" id="PF07731">
    <property type="entry name" value="Cu-oxidase_2"/>
    <property type="match status" value="1"/>
</dbReference>
<evidence type="ECO:0000256" key="3">
    <source>
        <dbReference type="ARBA" id="ARBA00023002"/>
    </source>
</evidence>
<dbReference type="Proteomes" id="UP000823399">
    <property type="component" value="Unassembled WGS sequence"/>
</dbReference>
<dbReference type="InterPro" id="IPR011706">
    <property type="entry name" value="Cu-oxidase_C"/>
</dbReference>
<dbReference type="InterPro" id="IPR011707">
    <property type="entry name" value="Cu-oxidase-like_N"/>
</dbReference>
<keyword evidence="4" id="KW-0186">Copper</keyword>
<evidence type="ECO:0000256" key="5">
    <source>
        <dbReference type="ARBA" id="ARBA00023157"/>
    </source>
</evidence>
<organism evidence="10 11">
    <name type="scientific">Suillus discolor</name>
    <dbReference type="NCBI Taxonomy" id="1912936"/>
    <lineage>
        <taxon>Eukaryota</taxon>
        <taxon>Fungi</taxon>
        <taxon>Dikarya</taxon>
        <taxon>Basidiomycota</taxon>
        <taxon>Agaricomycotina</taxon>
        <taxon>Agaricomycetes</taxon>
        <taxon>Agaricomycetidae</taxon>
        <taxon>Boletales</taxon>
        <taxon>Suillineae</taxon>
        <taxon>Suillaceae</taxon>
        <taxon>Suillus</taxon>
    </lineage>
</organism>
<dbReference type="InterPro" id="IPR008972">
    <property type="entry name" value="Cupredoxin"/>
</dbReference>
<evidence type="ECO:0000256" key="4">
    <source>
        <dbReference type="ARBA" id="ARBA00023008"/>
    </source>
</evidence>
<sequence length="582" mass="64343">MYVSYTGSAGATIPDSEQGHTLLDWNESVTCSFRNFDHVPIYAPWDSDWIGPCARGVTVETQAYRNMTGNFRSLLTLCLTFVSSSVALNTQLVISNAKIAPDGFAHDAIVVNGEYPGPILTAVKGERFQIKVKNVLVDESMNKSTTVHWHGIKQRSSNEMDGTAMVTQCPITSGHSFMYDFTPADQSGSFWYHSHYTLQYCEGLRGPVVIYDPLDPYLDMYDVDDTSTILTISDWYHVNAYDITGTDNPDAILINGRGRYEGGPPVPLSVLSVVQGKRYRIRLMNMACKPSFVFSIDSHTFTVIEADSENTLPLAVDSVPILVGQRYSIILNANQTVDNYWIRTNPNYNTTFAGGLNSAILRYEGAPRQDPIHRNWTLSNPLSESNLRALESPTAPGLPEAGGVDVSLNLVSVWDDNIGRFLINGYSYTSPTTPILLQLLTGQLTASQLQPYGSVYTLPPNKTIELSVPGGQPEEYHPFHLHGHSFSVVRSAGSDTYNYYNPVRRDTTSNGVGGDNVTIRFRTDNSGPWLFHCHIDWHLDLGMAVVFAQDAGDASLHTSGAWKQLCPIYDELPSIIRNGSEP</sequence>
<evidence type="ECO:0000256" key="6">
    <source>
        <dbReference type="ARBA" id="ARBA00023180"/>
    </source>
</evidence>
<evidence type="ECO:0000259" key="8">
    <source>
        <dbReference type="Pfam" id="PF07731"/>
    </source>
</evidence>
<dbReference type="PROSITE" id="PS00080">
    <property type="entry name" value="MULTICOPPER_OXIDASE2"/>
    <property type="match status" value="1"/>
</dbReference>